<gene>
    <name evidence="2" type="ORF">D9758_014028</name>
</gene>
<comment type="caution">
    <text evidence="2">The sequence shown here is derived from an EMBL/GenBank/DDBJ whole genome shotgun (WGS) entry which is preliminary data.</text>
</comment>
<proteinExistence type="predicted"/>
<evidence type="ECO:0000313" key="3">
    <source>
        <dbReference type="Proteomes" id="UP000559256"/>
    </source>
</evidence>
<evidence type="ECO:0000313" key="2">
    <source>
        <dbReference type="EMBL" id="KAF5349876.1"/>
    </source>
</evidence>
<dbReference type="Proteomes" id="UP000559256">
    <property type="component" value="Unassembled WGS sequence"/>
</dbReference>
<dbReference type="AlphaFoldDB" id="A0A8H5CZB2"/>
<feature type="chain" id="PRO_5034225698" evidence="1">
    <location>
        <begin position="32"/>
        <end position="144"/>
    </location>
</feature>
<keyword evidence="1" id="KW-0732">Signal</keyword>
<dbReference type="EMBL" id="JAACJM010000078">
    <property type="protein sequence ID" value="KAF5349876.1"/>
    <property type="molecule type" value="Genomic_DNA"/>
</dbReference>
<sequence length="144" mass="15267">MAFTNSKFNSKSALSALMGSALLIFAAGVAAKPTTRTTPLCFTGDGSHFNRSAIPSDFTPCGGNCPSPSKFTLPIALPSTLFNGANFCCSSFSIRFNGQTAQGTYAYKSSNLADTENLVLDSELFAMFADPEKITDLSPVEYCM</sequence>
<accession>A0A8H5CZB2</accession>
<feature type="signal peptide" evidence="1">
    <location>
        <begin position="1"/>
        <end position="31"/>
    </location>
</feature>
<reference evidence="2 3" key="1">
    <citation type="journal article" date="2020" name="ISME J.">
        <title>Uncovering the hidden diversity of litter-decomposition mechanisms in mushroom-forming fungi.</title>
        <authorList>
            <person name="Floudas D."/>
            <person name="Bentzer J."/>
            <person name="Ahren D."/>
            <person name="Johansson T."/>
            <person name="Persson P."/>
            <person name="Tunlid A."/>
        </authorList>
    </citation>
    <scope>NUCLEOTIDE SEQUENCE [LARGE SCALE GENOMIC DNA]</scope>
    <source>
        <strain evidence="2 3">CBS 291.85</strain>
    </source>
</reference>
<evidence type="ECO:0000256" key="1">
    <source>
        <dbReference type="SAM" id="SignalP"/>
    </source>
</evidence>
<name>A0A8H5CZB2_9AGAR</name>
<dbReference type="OrthoDB" id="2886481at2759"/>
<organism evidence="2 3">
    <name type="scientific">Tetrapyrgos nigripes</name>
    <dbReference type="NCBI Taxonomy" id="182062"/>
    <lineage>
        <taxon>Eukaryota</taxon>
        <taxon>Fungi</taxon>
        <taxon>Dikarya</taxon>
        <taxon>Basidiomycota</taxon>
        <taxon>Agaricomycotina</taxon>
        <taxon>Agaricomycetes</taxon>
        <taxon>Agaricomycetidae</taxon>
        <taxon>Agaricales</taxon>
        <taxon>Marasmiineae</taxon>
        <taxon>Marasmiaceae</taxon>
        <taxon>Tetrapyrgos</taxon>
    </lineage>
</organism>
<keyword evidence="3" id="KW-1185">Reference proteome</keyword>
<protein>
    <submittedName>
        <fullName evidence="2">Uncharacterized protein</fullName>
    </submittedName>
</protein>